<keyword evidence="2" id="KW-1003">Cell membrane</keyword>
<comment type="subcellular location">
    <subcellularLocation>
        <location evidence="1">Cell membrane</location>
        <topology evidence="1">Multi-pass membrane protein</topology>
    </subcellularLocation>
</comment>
<dbReference type="Ensembl" id="ENSNNAT00000012670.1">
    <property type="protein sequence ID" value="ENSNNAP00000012111.1"/>
    <property type="gene ID" value="ENSNNAG00000008158.1"/>
</dbReference>
<proteinExistence type="predicted"/>
<dbReference type="GO" id="GO:0005886">
    <property type="term" value="C:plasma membrane"/>
    <property type="evidence" value="ECO:0007669"/>
    <property type="project" value="UniProtKB-SubCell"/>
</dbReference>
<keyword evidence="6" id="KW-0297">G-protein coupled receptor</keyword>
<dbReference type="InterPro" id="IPR000725">
    <property type="entry name" value="Olfact_rcpt"/>
</dbReference>
<dbReference type="InterPro" id="IPR050516">
    <property type="entry name" value="Olfactory_GPCR"/>
</dbReference>
<dbReference type="PROSITE" id="PS50262">
    <property type="entry name" value="G_PROTEIN_RECEP_F1_2"/>
    <property type="match status" value="1"/>
</dbReference>
<keyword evidence="5 10" id="KW-1133">Transmembrane helix</keyword>
<reference evidence="12" key="2">
    <citation type="submission" date="2025-09" db="UniProtKB">
        <authorList>
            <consortium name="Ensembl"/>
        </authorList>
    </citation>
    <scope>IDENTIFICATION</scope>
</reference>
<dbReference type="Pfam" id="PF13853">
    <property type="entry name" value="7tm_4"/>
    <property type="match status" value="1"/>
</dbReference>
<feature type="transmembrane region" description="Helical" evidence="10">
    <location>
        <begin position="38"/>
        <end position="65"/>
    </location>
</feature>
<feature type="transmembrane region" description="Helical" evidence="10">
    <location>
        <begin position="149"/>
        <end position="170"/>
    </location>
</feature>
<dbReference type="PRINTS" id="PR00245">
    <property type="entry name" value="OLFACTORYR"/>
</dbReference>
<dbReference type="PANTHER" id="PTHR26452">
    <property type="entry name" value="OLFACTORY RECEPTOR"/>
    <property type="match status" value="1"/>
</dbReference>
<organism evidence="12 13">
    <name type="scientific">Naja naja</name>
    <name type="common">Indian cobra</name>
    <dbReference type="NCBI Taxonomy" id="35670"/>
    <lineage>
        <taxon>Eukaryota</taxon>
        <taxon>Metazoa</taxon>
        <taxon>Chordata</taxon>
        <taxon>Craniata</taxon>
        <taxon>Vertebrata</taxon>
        <taxon>Euteleostomi</taxon>
        <taxon>Lepidosauria</taxon>
        <taxon>Squamata</taxon>
        <taxon>Bifurcata</taxon>
        <taxon>Unidentata</taxon>
        <taxon>Episquamata</taxon>
        <taxon>Toxicofera</taxon>
        <taxon>Serpentes</taxon>
        <taxon>Colubroidea</taxon>
        <taxon>Elapidae</taxon>
        <taxon>Elapinae</taxon>
        <taxon>Naja</taxon>
    </lineage>
</organism>
<name>A0A8C6XC20_NAJNA</name>
<evidence type="ECO:0000256" key="3">
    <source>
        <dbReference type="ARBA" id="ARBA00022692"/>
    </source>
</evidence>
<dbReference type="PRINTS" id="PR00237">
    <property type="entry name" value="GPCRRHODOPSN"/>
</dbReference>
<evidence type="ECO:0000256" key="7">
    <source>
        <dbReference type="ARBA" id="ARBA00023136"/>
    </source>
</evidence>
<dbReference type="GO" id="GO:0004930">
    <property type="term" value="F:G protein-coupled receptor activity"/>
    <property type="evidence" value="ECO:0007669"/>
    <property type="project" value="UniProtKB-KW"/>
</dbReference>
<evidence type="ECO:0000256" key="1">
    <source>
        <dbReference type="ARBA" id="ARBA00004651"/>
    </source>
</evidence>
<dbReference type="InterPro" id="IPR000276">
    <property type="entry name" value="GPCR_Rhodpsn"/>
</dbReference>
<feature type="domain" description="G-protein coupled receptors family 1 profile" evidence="11">
    <location>
        <begin position="36"/>
        <end position="299"/>
    </location>
</feature>
<keyword evidence="7 10" id="KW-0472">Membrane</keyword>
<dbReference type="InterPro" id="IPR017452">
    <property type="entry name" value="GPCR_Rhodpsn_7TM"/>
</dbReference>
<evidence type="ECO:0000256" key="10">
    <source>
        <dbReference type="SAM" id="Phobius"/>
    </source>
</evidence>
<evidence type="ECO:0000256" key="6">
    <source>
        <dbReference type="ARBA" id="ARBA00023040"/>
    </source>
</evidence>
<dbReference type="SUPFAM" id="SSF81321">
    <property type="entry name" value="Family A G protein-coupled receptor-like"/>
    <property type="match status" value="1"/>
</dbReference>
<dbReference type="AlphaFoldDB" id="A0A8C6XC20"/>
<sequence length="318" mass="36029">SFFFSLLKFPHSMEMENQSITVTSFILLGFSYNLYGNIFLFLVLFLIYAITLVGNMMIVLVTIHFQSPMYFFLEHLAFLDICFSSVTVPKLLVMFYAGQTISYSACFSQTFFVFLTGTTEHYILAAMAYDRYAAICKPLHYVQIMNKTFCRLLVCGAWAVSFLCSTINVLPILRLSFCGPNIIRHFSCEFPNLLALSCSETFFNKLAFFMTGSIFAGSSLIIIVLSYIHIISTILKLNSAEAKRKTFSTCSAHLIVVALYYSTGCFRYMRPSSASSIIVDELFSIQYGISTPMINPLIYSLKNREVKVAIKKLMGYKP</sequence>
<dbReference type="OrthoDB" id="10005336at2759"/>
<evidence type="ECO:0000313" key="12">
    <source>
        <dbReference type="Ensembl" id="ENSNNAP00000012111.1"/>
    </source>
</evidence>
<dbReference type="Gene3D" id="1.20.1070.10">
    <property type="entry name" value="Rhodopsin 7-helix transmembrane proteins"/>
    <property type="match status" value="1"/>
</dbReference>
<keyword evidence="8" id="KW-0675">Receptor</keyword>
<evidence type="ECO:0000256" key="9">
    <source>
        <dbReference type="ARBA" id="ARBA00023224"/>
    </source>
</evidence>
<dbReference type="GeneTree" id="ENSGT00940000161454"/>
<evidence type="ECO:0000256" key="5">
    <source>
        <dbReference type="ARBA" id="ARBA00022989"/>
    </source>
</evidence>
<dbReference type="FunFam" id="1.20.1070.10:FF:000015">
    <property type="entry name" value="Olfactory receptor"/>
    <property type="match status" value="1"/>
</dbReference>
<keyword evidence="3 10" id="KW-0812">Transmembrane</keyword>
<feature type="transmembrane region" description="Helical" evidence="10">
    <location>
        <begin position="206"/>
        <end position="230"/>
    </location>
</feature>
<evidence type="ECO:0000256" key="4">
    <source>
        <dbReference type="ARBA" id="ARBA00022725"/>
    </source>
</evidence>
<dbReference type="OMA" id="TGTTEHY"/>
<keyword evidence="9" id="KW-0807">Transducer</keyword>
<evidence type="ECO:0000259" key="11">
    <source>
        <dbReference type="PROSITE" id="PS50262"/>
    </source>
</evidence>
<keyword evidence="13" id="KW-1185">Reference proteome</keyword>
<evidence type="ECO:0000256" key="8">
    <source>
        <dbReference type="ARBA" id="ARBA00023170"/>
    </source>
</evidence>
<reference evidence="12" key="1">
    <citation type="submission" date="2025-08" db="UniProtKB">
        <authorList>
            <consortium name="Ensembl"/>
        </authorList>
    </citation>
    <scope>IDENTIFICATION</scope>
</reference>
<protein>
    <recommendedName>
        <fullName evidence="11">G-protein coupled receptors family 1 profile domain-containing protein</fullName>
    </recommendedName>
</protein>
<dbReference type="GO" id="GO:0004984">
    <property type="term" value="F:olfactory receptor activity"/>
    <property type="evidence" value="ECO:0007669"/>
    <property type="project" value="InterPro"/>
</dbReference>
<keyword evidence="4" id="KW-0716">Sensory transduction</keyword>
<feature type="transmembrane region" description="Helical" evidence="10">
    <location>
        <begin position="77"/>
        <end position="98"/>
    </location>
</feature>
<accession>A0A8C6XC20</accession>
<evidence type="ECO:0000313" key="13">
    <source>
        <dbReference type="Proteomes" id="UP000694559"/>
    </source>
</evidence>
<evidence type="ECO:0000256" key="2">
    <source>
        <dbReference type="ARBA" id="ARBA00022475"/>
    </source>
</evidence>
<keyword evidence="4" id="KW-0552">Olfaction</keyword>
<dbReference type="Proteomes" id="UP000694559">
    <property type="component" value="Unplaced"/>
</dbReference>